<dbReference type="EMBL" id="BGZK01000442">
    <property type="protein sequence ID" value="GBP43766.1"/>
    <property type="molecule type" value="Genomic_DNA"/>
</dbReference>
<evidence type="ECO:0000313" key="2">
    <source>
        <dbReference type="Proteomes" id="UP000299102"/>
    </source>
</evidence>
<dbReference type="AlphaFoldDB" id="A0A4C1VWX5"/>
<name>A0A4C1VWX5_EUMVA</name>
<accession>A0A4C1VWX5</accession>
<sequence length="110" mass="12143">MIDDGNESEITTDEIMKALKRMKVGKAVGYDRVSSEMLRGGGEGEKVKQVKECANVGSLFANDGKHDIGIERRVNVGNEGNGTLFAITNSEILSRQARLAIHYGYAYVWY</sequence>
<reference evidence="1 2" key="1">
    <citation type="journal article" date="2019" name="Commun. Biol.">
        <title>The bagworm genome reveals a unique fibroin gene that provides high tensile strength.</title>
        <authorList>
            <person name="Kono N."/>
            <person name="Nakamura H."/>
            <person name="Ohtoshi R."/>
            <person name="Tomita M."/>
            <person name="Numata K."/>
            <person name="Arakawa K."/>
        </authorList>
    </citation>
    <scope>NUCLEOTIDE SEQUENCE [LARGE SCALE GENOMIC DNA]</scope>
</reference>
<protein>
    <submittedName>
        <fullName evidence="1">Uncharacterized protein</fullName>
    </submittedName>
</protein>
<dbReference type="Proteomes" id="UP000299102">
    <property type="component" value="Unassembled WGS sequence"/>
</dbReference>
<evidence type="ECO:0000313" key="1">
    <source>
        <dbReference type="EMBL" id="GBP43766.1"/>
    </source>
</evidence>
<proteinExistence type="predicted"/>
<gene>
    <name evidence="1" type="ORF">EVAR_28941_1</name>
</gene>
<keyword evidence="2" id="KW-1185">Reference proteome</keyword>
<comment type="caution">
    <text evidence="1">The sequence shown here is derived from an EMBL/GenBank/DDBJ whole genome shotgun (WGS) entry which is preliminary data.</text>
</comment>
<dbReference type="OrthoDB" id="425681at2759"/>
<organism evidence="1 2">
    <name type="scientific">Eumeta variegata</name>
    <name type="common">Bagworm moth</name>
    <name type="synonym">Eumeta japonica</name>
    <dbReference type="NCBI Taxonomy" id="151549"/>
    <lineage>
        <taxon>Eukaryota</taxon>
        <taxon>Metazoa</taxon>
        <taxon>Ecdysozoa</taxon>
        <taxon>Arthropoda</taxon>
        <taxon>Hexapoda</taxon>
        <taxon>Insecta</taxon>
        <taxon>Pterygota</taxon>
        <taxon>Neoptera</taxon>
        <taxon>Endopterygota</taxon>
        <taxon>Lepidoptera</taxon>
        <taxon>Glossata</taxon>
        <taxon>Ditrysia</taxon>
        <taxon>Tineoidea</taxon>
        <taxon>Psychidae</taxon>
        <taxon>Oiketicinae</taxon>
        <taxon>Eumeta</taxon>
    </lineage>
</organism>